<dbReference type="Pfam" id="PF02518">
    <property type="entry name" value="HATPase_c"/>
    <property type="match status" value="1"/>
</dbReference>
<dbReference type="AlphaFoldDB" id="A0A8J7SB30"/>
<comment type="catalytic activity">
    <reaction evidence="1">
        <text>ATP + protein L-histidine = ADP + protein N-phospho-L-histidine.</text>
        <dbReference type="EC" id="2.7.13.3"/>
    </reaction>
</comment>
<sequence>MTGMGPSIEPPQGDTPSAPASAGQRVLVVDDDKDFAASLTNLLRIEGYRVHVAHDVESALAGLIQSGALVALVDIRLGSESGVDLVQELRRHRPEMICVIVTAFASLETAIQALQAGAYDYLCKPFYSHDLLATLARCFERLELIERHRRASELLSHRKRMEAIGQMTRGIAHDFNNMLSVQYATLRWLEDHLPTGSEMADAVADALGSLESGRTMAKRLLDFGRMGAGETEMVDLQGELPQIARLLRRTLGEDVAVTVEVANEALPVQTSRGGLEAALLNLALNARDAMTKSAWLALDARKVAILPEPGSVDDAIPGAYIRLSVADSGTGMSAEIRRRALQPLFTTKPRGQGSGLGLPMVDNFIRQAGGYMAIASAPGEGTRVDLYFPCVTSSEASDTSTRGTNV</sequence>
<dbReference type="SMART" id="SM00448">
    <property type="entry name" value="REC"/>
    <property type="match status" value="1"/>
</dbReference>
<dbReference type="SUPFAM" id="SSF52172">
    <property type="entry name" value="CheY-like"/>
    <property type="match status" value="1"/>
</dbReference>
<organism evidence="7 8">
    <name type="scientific">Thermohalobaculum xanthum</name>
    <dbReference type="NCBI Taxonomy" id="2753746"/>
    <lineage>
        <taxon>Bacteria</taxon>
        <taxon>Pseudomonadati</taxon>
        <taxon>Pseudomonadota</taxon>
        <taxon>Alphaproteobacteria</taxon>
        <taxon>Rhodobacterales</taxon>
        <taxon>Paracoccaceae</taxon>
        <taxon>Thermohalobaculum</taxon>
    </lineage>
</organism>
<evidence type="ECO:0000256" key="2">
    <source>
        <dbReference type="ARBA" id="ARBA00012438"/>
    </source>
</evidence>
<dbReference type="SUPFAM" id="SSF55874">
    <property type="entry name" value="ATPase domain of HSP90 chaperone/DNA topoisomerase II/histidine kinase"/>
    <property type="match status" value="1"/>
</dbReference>
<dbReference type="PRINTS" id="PR00344">
    <property type="entry name" value="BCTRLSENSOR"/>
</dbReference>
<feature type="region of interest" description="Disordered" evidence="4">
    <location>
        <begin position="1"/>
        <end position="22"/>
    </location>
</feature>
<dbReference type="EMBL" id="JAEHHL010000001">
    <property type="protein sequence ID" value="MBK0398218.1"/>
    <property type="molecule type" value="Genomic_DNA"/>
</dbReference>
<evidence type="ECO:0000259" key="6">
    <source>
        <dbReference type="PROSITE" id="PS50110"/>
    </source>
</evidence>
<dbReference type="PANTHER" id="PTHR43065:SF49">
    <property type="entry name" value="HISTIDINE KINASE"/>
    <property type="match status" value="1"/>
</dbReference>
<dbReference type="InterPro" id="IPR004358">
    <property type="entry name" value="Sig_transdc_His_kin-like_C"/>
</dbReference>
<feature type="modified residue" description="4-aspartylphosphate" evidence="3">
    <location>
        <position position="74"/>
    </location>
</feature>
<proteinExistence type="predicted"/>
<dbReference type="PANTHER" id="PTHR43065">
    <property type="entry name" value="SENSOR HISTIDINE KINASE"/>
    <property type="match status" value="1"/>
</dbReference>
<feature type="domain" description="Response regulatory" evidence="6">
    <location>
        <begin position="25"/>
        <end position="139"/>
    </location>
</feature>
<dbReference type="Pfam" id="PF00072">
    <property type="entry name" value="Response_reg"/>
    <property type="match status" value="1"/>
</dbReference>
<keyword evidence="3" id="KW-0597">Phosphoprotein</keyword>
<dbReference type="EC" id="2.7.13.3" evidence="2"/>
<dbReference type="RefSeq" id="WP_200607069.1">
    <property type="nucleotide sequence ID" value="NZ_JAEHHL010000001.1"/>
</dbReference>
<dbReference type="Gene3D" id="3.40.50.2300">
    <property type="match status" value="1"/>
</dbReference>
<gene>
    <name evidence="7" type="ORF">H0I76_03370</name>
</gene>
<dbReference type="Proteomes" id="UP000655420">
    <property type="component" value="Unassembled WGS sequence"/>
</dbReference>
<dbReference type="InterPro" id="IPR001789">
    <property type="entry name" value="Sig_transdc_resp-reg_receiver"/>
</dbReference>
<dbReference type="InterPro" id="IPR011006">
    <property type="entry name" value="CheY-like_superfamily"/>
</dbReference>
<evidence type="ECO:0000256" key="1">
    <source>
        <dbReference type="ARBA" id="ARBA00000085"/>
    </source>
</evidence>
<dbReference type="InterPro" id="IPR036097">
    <property type="entry name" value="HisK_dim/P_sf"/>
</dbReference>
<dbReference type="GO" id="GO:0000155">
    <property type="term" value="F:phosphorelay sensor kinase activity"/>
    <property type="evidence" value="ECO:0007669"/>
    <property type="project" value="InterPro"/>
</dbReference>
<reference evidence="7" key="1">
    <citation type="submission" date="2020-12" db="EMBL/GenBank/DDBJ databases">
        <title>Bacterial taxonomy.</title>
        <authorList>
            <person name="Pan X."/>
        </authorList>
    </citation>
    <scope>NUCLEOTIDE SEQUENCE</scope>
    <source>
        <strain evidence="7">M0105</strain>
    </source>
</reference>
<dbReference type="SMART" id="SM00387">
    <property type="entry name" value="HATPase_c"/>
    <property type="match status" value="1"/>
</dbReference>
<dbReference type="PROSITE" id="PS50110">
    <property type="entry name" value="RESPONSE_REGULATORY"/>
    <property type="match status" value="1"/>
</dbReference>
<evidence type="ECO:0000313" key="7">
    <source>
        <dbReference type="EMBL" id="MBK0398218.1"/>
    </source>
</evidence>
<dbReference type="Gene3D" id="3.30.565.10">
    <property type="entry name" value="Histidine kinase-like ATPase, C-terminal domain"/>
    <property type="match status" value="1"/>
</dbReference>
<dbReference type="InterPro" id="IPR036890">
    <property type="entry name" value="HATPase_C_sf"/>
</dbReference>
<evidence type="ECO:0000313" key="8">
    <source>
        <dbReference type="Proteomes" id="UP000655420"/>
    </source>
</evidence>
<dbReference type="InterPro" id="IPR005467">
    <property type="entry name" value="His_kinase_dom"/>
</dbReference>
<dbReference type="Gene3D" id="1.10.287.130">
    <property type="match status" value="1"/>
</dbReference>
<evidence type="ECO:0000259" key="5">
    <source>
        <dbReference type="PROSITE" id="PS50109"/>
    </source>
</evidence>
<evidence type="ECO:0000256" key="4">
    <source>
        <dbReference type="SAM" id="MobiDB-lite"/>
    </source>
</evidence>
<accession>A0A8J7SB30</accession>
<dbReference type="SUPFAM" id="SSF47384">
    <property type="entry name" value="Homodimeric domain of signal transducing histidine kinase"/>
    <property type="match status" value="1"/>
</dbReference>
<comment type="caution">
    <text evidence="7">The sequence shown here is derived from an EMBL/GenBank/DDBJ whole genome shotgun (WGS) entry which is preliminary data.</text>
</comment>
<feature type="domain" description="Histidine kinase" evidence="5">
    <location>
        <begin position="170"/>
        <end position="392"/>
    </location>
</feature>
<dbReference type="PROSITE" id="PS50109">
    <property type="entry name" value="HIS_KIN"/>
    <property type="match status" value="1"/>
</dbReference>
<dbReference type="InterPro" id="IPR003594">
    <property type="entry name" value="HATPase_dom"/>
</dbReference>
<keyword evidence="8" id="KW-1185">Reference proteome</keyword>
<protein>
    <recommendedName>
        <fullName evidence="2">histidine kinase</fullName>
        <ecNumber evidence="2">2.7.13.3</ecNumber>
    </recommendedName>
</protein>
<evidence type="ECO:0000256" key="3">
    <source>
        <dbReference type="PROSITE-ProRule" id="PRU00169"/>
    </source>
</evidence>
<name>A0A8J7SB30_9RHOB</name>